<gene>
    <name evidence="1" type="ORF">Y5W_02895</name>
</gene>
<reference evidence="1 2" key="1">
    <citation type="submission" date="2012-09" db="EMBL/GenBank/DDBJ databases">
        <title>Genome Sequence of alkane-degrading Bacterium Alcanivorax sp. 521-1.</title>
        <authorList>
            <person name="Lai Q."/>
            <person name="Shao Z."/>
        </authorList>
    </citation>
    <scope>NUCLEOTIDE SEQUENCE [LARGE SCALE GENOMIC DNA]</scope>
    <source>
        <strain evidence="1 2">521-1</strain>
    </source>
</reference>
<protein>
    <recommendedName>
        <fullName evidence="3">PDZ domain-containing protein</fullName>
    </recommendedName>
</protein>
<comment type="caution">
    <text evidence="1">The sequence shown here is derived from an EMBL/GenBank/DDBJ whole genome shotgun (WGS) entry which is preliminary data.</text>
</comment>
<evidence type="ECO:0008006" key="3">
    <source>
        <dbReference type="Google" id="ProtNLM"/>
    </source>
</evidence>
<evidence type="ECO:0000313" key="2">
    <source>
        <dbReference type="Proteomes" id="UP000662703"/>
    </source>
</evidence>
<dbReference type="Proteomes" id="UP000662703">
    <property type="component" value="Unassembled WGS sequence"/>
</dbReference>
<proteinExistence type="predicted"/>
<sequence>MISSQHLAARKPELDNGVFDGKEVADGQGSLIITKNQSQVIAADPKPAAYLWVGDSLLKLNNVMAVNFNKRNVTRTRLNLIRIIACTTNQEVIAGDYLHRM</sequence>
<dbReference type="EMBL" id="ARXX01000051">
    <property type="protein sequence ID" value="MBF5057601.1"/>
    <property type="molecule type" value="Genomic_DNA"/>
</dbReference>
<evidence type="ECO:0000313" key="1">
    <source>
        <dbReference type="EMBL" id="MBF5057601.1"/>
    </source>
</evidence>
<name>A0ABS0ATY5_9GAMM</name>
<accession>A0ABS0ATY5</accession>
<organism evidence="1 2">
    <name type="scientific">Alloalcanivorax profundimaris</name>
    <dbReference type="NCBI Taxonomy" id="2735259"/>
    <lineage>
        <taxon>Bacteria</taxon>
        <taxon>Pseudomonadati</taxon>
        <taxon>Pseudomonadota</taxon>
        <taxon>Gammaproteobacteria</taxon>
        <taxon>Oceanospirillales</taxon>
        <taxon>Alcanivoracaceae</taxon>
        <taxon>Alloalcanivorax</taxon>
    </lineage>
</organism>
<keyword evidence="2" id="KW-1185">Reference proteome</keyword>